<protein>
    <recommendedName>
        <fullName evidence="11">Chloride channel protein</fullName>
    </recommendedName>
</protein>
<dbReference type="GO" id="GO:0005254">
    <property type="term" value="F:chloride channel activity"/>
    <property type="evidence" value="ECO:0007669"/>
    <property type="project" value="UniProtKB-UniRule"/>
</dbReference>
<keyword evidence="9 11" id="KW-0868">Chloride</keyword>
<evidence type="ECO:0000256" key="12">
    <source>
        <dbReference type="SAM" id="MobiDB-lite"/>
    </source>
</evidence>
<evidence type="ECO:0000313" key="15">
    <source>
        <dbReference type="Proteomes" id="UP000095751"/>
    </source>
</evidence>
<feature type="transmembrane region" description="Helical" evidence="11">
    <location>
        <begin position="469"/>
        <end position="491"/>
    </location>
</feature>
<reference evidence="14 15" key="1">
    <citation type="submission" date="2016-09" db="EMBL/GenBank/DDBJ databases">
        <title>Extensive genetic diversity and differential bi-allelic expression allows diatom success in the polar Southern Ocean.</title>
        <authorList>
            <consortium name="DOE Joint Genome Institute"/>
            <person name="Mock T."/>
            <person name="Otillar R.P."/>
            <person name="Strauss J."/>
            <person name="Dupont C."/>
            <person name="Frickenhaus S."/>
            <person name="Maumus F."/>
            <person name="Mcmullan M."/>
            <person name="Sanges R."/>
            <person name="Schmutz J."/>
            <person name="Toseland A."/>
            <person name="Valas R."/>
            <person name="Veluchamy A."/>
            <person name="Ward B.J."/>
            <person name="Allen A."/>
            <person name="Barry K."/>
            <person name="Falciatore A."/>
            <person name="Ferrante M."/>
            <person name="Fortunato A.E."/>
            <person name="Gloeckner G."/>
            <person name="Gruber A."/>
            <person name="Hipkin R."/>
            <person name="Janech M."/>
            <person name="Kroth P."/>
            <person name="Leese F."/>
            <person name="Lindquist E."/>
            <person name="Lyon B.R."/>
            <person name="Martin J."/>
            <person name="Mayer C."/>
            <person name="Parker M."/>
            <person name="Quesneville H."/>
            <person name="Raymond J."/>
            <person name="Uhlig C."/>
            <person name="Valentin K.U."/>
            <person name="Worden A.Z."/>
            <person name="Armbrust E.V."/>
            <person name="Bowler C."/>
            <person name="Green B."/>
            <person name="Moulton V."/>
            <person name="Van Oosterhout C."/>
            <person name="Grigoriev I."/>
        </authorList>
    </citation>
    <scope>NUCLEOTIDE SEQUENCE [LARGE SCALE GENOMIC DNA]</scope>
    <source>
        <strain evidence="14 15">CCMP1102</strain>
    </source>
</reference>
<dbReference type="Pfam" id="PF00571">
    <property type="entry name" value="CBS"/>
    <property type="match status" value="2"/>
</dbReference>
<dbReference type="PROSITE" id="PS51371">
    <property type="entry name" value="CBS"/>
    <property type="match status" value="1"/>
</dbReference>
<keyword evidence="8 11" id="KW-0472">Membrane</keyword>
<comment type="caution">
    <text evidence="11">Lacks conserved residue(s) required for the propagation of feature annotation.</text>
</comment>
<dbReference type="PANTHER" id="PTHR11689:SF136">
    <property type="entry name" value="H(+)_CL(-) EXCHANGE TRANSPORTER 7"/>
    <property type="match status" value="1"/>
</dbReference>
<feature type="transmembrane region" description="Helical" evidence="11">
    <location>
        <begin position="347"/>
        <end position="367"/>
    </location>
</feature>
<dbReference type="Gene3D" id="1.10.3080.10">
    <property type="entry name" value="Clc chloride channel"/>
    <property type="match status" value="1"/>
</dbReference>
<organism evidence="14 15">
    <name type="scientific">Fragilariopsis cylindrus CCMP1102</name>
    <dbReference type="NCBI Taxonomy" id="635003"/>
    <lineage>
        <taxon>Eukaryota</taxon>
        <taxon>Sar</taxon>
        <taxon>Stramenopiles</taxon>
        <taxon>Ochrophyta</taxon>
        <taxon>Bacillariophyta</taxon>
        <taxon>Bacillariophyceae</taxon>
        <taxon>Bacillariophycidae</taxon>
        <taxon>Bacillariales</taxon>
        <taxon>Bacillariaceae</taxon>
        <taxon>Fragilariopsis</taxon>
    </lineage>
</organism>
<evidence type="ECO:0000313" key="14">
    <source>
        <dbReference type="EMBL" id="OEU07578.1"/>
    </source>
</evidence>
<evidence type="ECO:0000256" key="1">
    <source>
        <dbReference type="ARBA" id="ARBA00004141"/>
    </source>
</evidence>
<keyword evidence="5 11" id="KW-1133">Transmembrane helix</keyword>
<proteinExistence type="inferred from homology"/>
<dbReference type="InParanoid" id="A0A1E7ENN3"/>
<keyword evidence="4" id="KW-0677">Repeat</keyword>
<feature type="transmembrane region" description="Helical" evidence="11">
    <location>
        <begin position="114"/>
        <end position="135"/>
    </location>
</feature>
<evidence type="ECO:0000256" key="3">
    <source>
        <dbReference type="ARBA" id="ARBA00022692"/>
    </source>
</evidence>
<dbReference type="InterPro" id="IPR000644">
    <property type="entry name" value="CBS_dom"/>
</dbReference>
<feature type="domain" description="CBS" evidence="13">
    <location>
        <begin position="742"/>
        <end position="800"/>
    </location>
</feature>
<gene>
    <name evidence="14" type="ORF">FRACYDRAFT_213110</name>
</gene>
<dbReference type="Pfam" id="PF00654">
    <property type="entry name" value="Voltage_CLC"/>
    <property type="match status" value="1"/>
</dbReference>
<feature type="region of interest" description="Disordered" evidence="12">
    <location>
        <begin position="30"/>
        <end position="71"/>
    </location>
</feature>
<evidence type="ECO:0000256" key="2">
    <source>
        <dbReference type="ARBA" id="ARBA00022448"/>
    </source>
</evidence>
<dbReference type="InterPro" id="IPR046342">
    <property type="entry name" value="CBS_dom_sf"/>
</dbReference>
<dbReference type="AlphaFoldDB" id="A0A1E7ENN3"/>
<evidence type="ECO:0000256" key="11">
    <source>
        <dbReference type="RuleBase" id="RU361221"/>
    </source>
</evidence>
<evidence type="ECO:0000256" key="5">
    <source>
        <dbReference type="ARBA" id="ARBA00022989"/>
    </source>
</evidence>
<keyword evidence="7 10" id="KW-0129">CBS domain</keyword>
<evidence type="ECO:0000259" key="13">
    <source>
        <dbReference type="PROSITE" id="PS51371"/>
    </source>
</evidence>
<feature type="transmembrane region" description="Helical" evidence="11">
    <location>
        <begin position="155"/>
        <end position="180"/>
    </location>
</feature>
<evidence type="ECO:0000256" key="10">
    <source>
        <dbReference type="PROSITE-ProRule" id="PRU00703"/>
    </source>
</evidence>
<evidence type="ECO:0000256" key="4">
    <source>
        <dbReference type="ARBA" id="ARBA00022737"/>
    </source>
</evidence>
<keyword evidence="3 11" id="KW-0812">Transmembrane</keyword>
<feature type="transmembrane region" description="Helical" evidence="11">
    <location>
        <begin position="258"/>
        <end position="282"/>
    </location>
</feature>
<dbReference type="OrthoDB" id="428525at2759"/>
<keyword evidence="15" id="KW-1185">Reference proteome</keyword>
<dbReference type="Proteomes" id="UP000095751">
    <property type="component" value="Unassembled WGS sequence"/>
</dbReference>
<keyword evidence="6 11" id="KW-0406">Ion transport</keyword>
<dbReference type="InterPro" id="IPR001807">
    <property type="entry name" value="ClC"/>
</dbReference>
<dbReference type="SUPFAM" id="SSF54631">
    <property type="entry name" value="CBS-domain pair"/>
    <property type="match status" value="1"/>
</dbReference>
<accession>A0A1E7ENN3</accession>
<dbReference type="InterPro" id="IPR051280">
    <property type="entry name" value="Cl-channel/antiporter"/>
</dbReference>
<feature type="transmembrane region" description="Helical" evidence="11">
    <location>
        <begin position="387"/>
        <end position="408"/>
    </location>
</feature>
<name>A0A1E7ENN3_9STRA</name>
<evidence type="ECO:0000256" key="7">
    <source>
        <dbReference type="ARBA" id="ARBA00023122"/>
    </source>
</evidence>
<dbReference type="PRINTS" id="PR00762">
    <property type="entry name" value="CLCHANNEL"/>
</dbReference>
<evidence type="ECO:0000256" key="8">
    <source>
        <dbReference type="ARBA" id="ARBA00023136"/>
    </source>
</evidence>
<feature type="transmembrane region" description="Helical" evidence="11">
    <location>
        <begin position="529"/>
        <end position="554"/>
    </location>
</feature>
<evidence type="ECO:0000256" key="6">
    <source>
        <dbReference type="ARBA" id="ARBA00023065"/>
    </source>
</evidence>
<comment type="subcellular location">
    <subcellularLocation>
        <location evidence="1 11">Membrane</location>
        <topology evidence="1 11">Multi-pass membrane protein</topology>
    </subcellularLocation>
</comment>
<evidence type="ECO:0000256" key="9">
    <source>
        <dbReference type="ARBA" id="ARBA00023214"/>
    </source>
</evidence>
<dbReference type="KEGG" id="fcy:FRACYDRAFT_213110"/>
<dbReference type="EMBL" id="KV784385">
    <property type="protein sequence ID" value="OEU07578.1"/>
    <property type="molecule type" value="Genomic_DNA"/>
</dbReference>
<sequence length="810" mass="90328">MVPTKQGILKKEVSFKRLSKLTNNINELKTTKANPLRRRNKKDRQQQKSTRQSVFRNASYGSHGHKKSSKKNVNVQSLTYVADESDVWRAHWAIEHYMLRGEFWNHGKFKTIQAYYWIVMTGVMQACIAYAVNMSSKVFIEKKFDMVAELLEEGAIISAFLKFYFVQLSFAMIAGACVWIEPIAGGSGIPEVKCYLNGIDLPNVLDIRTLFCKVIGVTASVSAGLPVGKEGPMIHSGAIVAKTVASGNVKNDRQLRDLVTCGAAAGVCTAFSAPIGGILFALEEGASYWGPSLTWRTFTCSMVALTTLMSLNQIGAQAFGRVGFDKLFSFGNFTFKEGGSNFSLYELVIFVAIGATGGLIGAIFNNVNESITHWRMEKVNISKKRRFIEVCVVSTLMSFVMFFSSLAWPNCKPIWSVLDQEKTTEQNEDLWEKLIQFRCEEGEYNELASLIFSEPGDAIKLLFHLDKHAFSSICLLTFFFLYISVAVVTYGIAVPSGLFVPSLLSGAAFGRLFGNMVQKINPNVAFSNTYALIGAAAVLGGMARMTISLTIILLECTGNEQFVLPLMLVLMTARIVGSVYNDDLYHIHIHMKKGVEFLDAELKSITRHHGLVAGQIMGPNVIFIRPVEEVGVVYDILMSAKHSNFPVVDTEDRNVLYGTIGRNALCVLLQQRAFGNPVEDSHFGPSRPNSIRSNYLQVGERKYHPLVQWDVLFKSYPRYPDAKDLRITEEDRKCLVDLRPYVNNAAISIQETSSVERTYTMYRSMGLRFLPVVNKYNQVVGTITRSDLTADSLAETMLDKGKKHEPINID</sequence>
<keyword evidence="2 11" id="KW-0813">Transport</keyword>
<dbReference type="SUPFAM" id="SSF81340">
    <property type="entry name" value="Clc chloride channel"/>
    <property type="match status" value="1"/>
</dbReference>
<dbReference type="InterPro" id="IPR014743">
    <property type="entry name" value="Cl-channel_core"/>
</dbReference>
<comment type="similarity">
    <text evidence="11">Belongs to the chloride channel (TC 2.A.49) family.</text>
</comment>
<dbReference type="PANTHER" id="PTHR11689">
    <property type="entry name" value="CHLORIDE CHANNEL PROTEIN CLC FAMILY MEMBER"/>
    <property type="match status" value="1"/>
</dbReference>
<dbReference type="Gene3D" id="3.10.580.10">
    <property type="entry name" value="CBS-domain"/>
    <property type="match status" value="2"/>
</dbReference>
<dbReference type="SMART" id="SM00116">
    <property type="entry name" value="CBS"/>
    <property type="match status" value="2"/>
</dbReference>
<dbReference type="GO" id="GO:0016020">
    <property type="term" value="C:membrane"/>
    <property type="evidence" value="ECO:0007669"/>
    <property type="project" value="UniProtKB-SubCell"/>
</dbReference>